<gene>
    <name evidence="1" type="ORF">SAMN05443094_10226</name>
</gene>
<dbReference type="EMBL" id="FTLX01000002">
    <property type="protein sequence ID" value="SIQ24384.1"/>
    <property type="molecule type" value="Genomic_DNA"/>
</dbReference>
<dbReference type="AlphaFoldDB" id="A0A1N6R6D2"/>
<accession>A0A1N6R6D2</accession>
<evidence type="ECO:0000313" key="1">
    <source>
        <dbReference type="EMBL" id="SIQ24384.1"/>
    </source>
</evidence>
<organism evidence="1 2">
    <name type="scientific">Domibacillus enclensis</name>
    <dbReference type="NCBI Taxonomy" id="1017273"/>
    <lineage>
        <taxon>Bacteria</taxon>
        <taxon>Bacillati</taxon>
        <taxon>Bacillota</taxon>
        <taxon>Bacilli</taxon>
        <taxon>Bacillales</taxon>
        <taxon>Bacillaceae</taxon>
        <taxon>Domibacillus</taxon>
    </lineage>
</organism>
<evidence type="ECO:0000313" key="2">
    <source>
        <dbReference type="Proteomes" id="UP000186385"/>
    </source>
</evidence>
<sequence length="53" mass="5939">MVPMTCKSPGVLSPGDLHVLAHALMHCFQFTPFLPDPATEESRIMESSQFRHI</sequence>
<proteinExistence type="predicted"/>
<reference evidence="1 2" key="1">
    <citation type="submission" date="2017-01" db="EMBL/GenBank/DDBJ databases">
        <authorList>
            <person name="Mah S.A."/>
            <person name="Swanson W.J."/>
            <person name="Moy G.W."/>
            <person name="Vacquier V.D."/>
        </authorList>
    </citation>
    <scope>NUCLEOTIDE SEQUENCE [LARGE SCALE GENOMIC DNA]</scope>
    <source>
        <strain evidence="1 2">NIO-1016</strain>
    </source>
</reference>
<dbReference type="Proteomes" id="UP000186385">
    <property type="component" value="Unassembled WGS sequence"/>
</dbReference>
<name>A0A1N6R6D2_9BACI</name>
<protein>
    <submittedName>
        <fullName evidence="1">Uncharacterized protein</fullName>
    </submittedName>
</protein>